<keyword evidence="1" id="KW-0547">Nucleotide-binding</keyword>
<protein>
    <submittedName>
        <fullName evidence="6">Allophanate hydrolase subunit 2</fullName>
    </submittedName>
</protein>
<dbReference type="AlphaFoldDB" id="A0A151ABR8"/>
<evidence type="ECO:0000313" key="6">
    <source>
        <dbReference type="EMBL" id="KYH25136.1"/>
    </source>
</evidence>
<reference evidence="6 7" key="1">
    <citation type="submission" date="2016-02" db="EMBL/GenBank/DDBJ databases">
        <title>Genome sequence of Halalkalicoccus paucihalophilus DSM 24557.</title>
        <authorList>
            <person name="Poehlein A."/>
            <person name="Daniel R."/>
        </authorList>
    </citation>
    <scope>NUCLEOTIDE SEQUENCE [LARGE SCALE GENOMIC DNA]</scope>
    <source>
        <strain evidence="6 7">DSM 24557</strain>
    </source>
</reference>
<dbReference type="RefSeq" id="WP_066383436.1">
    <property type="nucleotide sequence ID" value="NZ_LTAZ01000007.1"/>
</dbReference>
<feature type="region of interest" description="Disordered" evidence="4">
    <location>
        <begin position="152"/>
        <end position="175"/>
    </location>
</feature>
<dbReference type="GO" id="GO:0016787">
    <property type="term" value="F:hydrolase activity"/>
    <property type="evidence" value="ECO:0007669"/>
    <property type="project" value="UniProtKB-KW"/>
</dbReference>
<name>A0A151ABR8_9EURY</name>
<dbReference type="SMART" id="SM00797">
    <property type="entry name" value="AHS2"/>
    <property type="match status" value="1"/>
</dbReference>
<keyword evidence="3" id="KW-0067">ATP-binding</keyword>
<dbReference type="PANTHER" id="PTHR43309">
    <property type="entry name" value="5-OXOPROLINASE SUBUNIT C"/>
    <property type="match status" value="1"/>
</dbReference>
<dbReference type="EMBL" id="LTAZ01000007">
    <property type="protein sequence ID" value="KYH25136.1"/>
    <property type="molecule type" value="Genomic_DNA"/>
</dbReference>
<organism evidence="6 7">
    <name type="scientific">Halalkalicoccus paucihalophilus</name>
    <dbReference type="NCBI Taxonomy" id="1008153"/>
    <lineage>
        <taxon>Archaea</taxon>
        <taxon>Methanobacteriati</taxon>
        <taxon>Methanobacteriota</taxon>
        <taxon>Stenosarchaea group</taxon>
        <taxon>Halobacteria</taxon>
        <taxon>Halobacteriales</taxon>
        <taxon>Halococcaceae</taxon>
        <taxon>Halalkalicoccus</taxon>
    </lineage>
</organism>
<keyword evidence="2 6" id="KW-0378">Hydrolase</keyword>
<dbReference type="InterPro" id="IPR052708">
    <property type="entry name" value="PxpC"/>
</dbReference>
<evidence type="ECO:0000256" key="4">
    <source>
        <dbReference type="SAM" id="MobiDB-lite"/>
    </source>
</evidence>
<evidence type="ECO:0000256" key="2">
    <source>
        <dbReference type="ARBA" id="ARBA00022801"/>
    </source>
</evidence>
<dbReference type="GO" id="GO:0005524">
    <property type="term" value="F:ATP binding"/>
    <property type="evidence" value="ECO:0007669"/>
    <property type="project" value="UniProtKB-KW"/>
</dbReference>
<dbReference type="Pfam" id="PF02626">
    <property type="entry name" value="CT_A_B"/>
    <property type="match status" value="1"/>
</dbReference>
<comment type="caution">
    <text evidence="6">The sequence shown here is derived from an EMBL/GenBank/DDBJ whole genome shotgun (WGS) entry which is preliminary data.</text>
</comment>
<dbReference type="PANTHER" id="PTHR43309:SF3">
    <property type="entry name" value="5-OXOPROLINASE SUBUNIT C"/>
    <property type="match status" value="1"/>
</dbReference>
<keyword evidence="7" id="KW-1185">Reference proteome</keyword>
<dbReference type="Gene3D" id="2.40.100.10">
    <property type="entry name" value="Cyclophilin-like"/>
    <property type="match status" value="1"/>
</dbReference>
<dbReference type="NCBIfam" id="TIGR00724">
    <property type="entry name" value="urea_amlyse_rel"/>
    <property type="match status" value="1"/>
</dbReference>
<dbReference type="OrthoDB" id="85703at2157"/>
<dbReference type="InterPro" id="IPR029000">
    <property type="entry name" value="Cyclophilin-like_dom_sf"/>
</dbReference>
<dbReference type="Proteomes" id="UP000075321">
    <property type="component" value="Unassembled WGS sequence"/>
</dbReference>
<accession>A0A151ABR8</accession>
<dbReference type="InterPro" id="IPR003778">
    <property type="entry name" value="CT_A_B"/>
</dbReference>
<proteinExistence type="predicted"/>
<evidence type="ECO:0000313" key="7">
    <source>
        <dbReference type="Proteomes" id="UP000075321"/>
    </source>
</evidence>
<evidence type="ECO:0000256" key="1">
    <source>
        <dbReference type="ARBA" id="ARBA00022741"/>
    </source>
</evidence>
<gene>
    <name evidence="6" type="ORF">HAPAU_27190</name>
</gene>
<sequence length="323" mass="34209">MSIEIRDGGLSTTVQDTGRFGQYHIGMPPSGAMDGFAHDVANALVGNPEGAATLECTYQGPTVEFRDSRVIAVTGPDMSPELNGEPIPLWEAVAVEAGDELAFGFATEGTRTYLAVSGGVDVPEIMGSRSTYTLIGLGGHEGRALEAGDSLALGESGDRSGRAGSAVEGSHRPSYGEDDPIRIVMGLCDYRLTEECKSAFLDAEWKVGAEADRVGYRLTDGIDIEFVEREQPFGAGPDPSNVVDLGYPVGSIQVPDEPIVVMRDAVTGGGYATVATVISPDRDRLAQRPTHGTVSFESVTVEEALAAREERSERLATIRKALE</sequence>
<feature type="domain" description="Carboxyltransferase" evidence="5">
    <location>
        <begin position="24"/>
        <end position="314"/>
    </location>
</feature>
<evidence type="ECO:0000259" key="5">
    <source>
        <dbReference type="SMART" id="SM00797"/>
    </source>
</evidence>
<dbReference type="PATRIC" id="fig|1008153.3.peg.2776"/>
<evidence type="ECO:0000256" key="3">
    <source>
        <dbReference type="ARBA" id="ARBA00022840"/>
    </source>
</evidence>